<organism evidence="2 3">
    <name type="scientific">Prevotella multiformis DSM 16608</name>
    <dbReference type="NCBI Taxonomy" id="888743"/>
    <lineage>
        <taxon>Bacteria</taxon>
        <taxon>Pseudomonadati</taxon>
        <taxon>Bacteroidota</taxon>
        <taxon>Bacteroidia</taxon>
        <taxon>Bacteroidales</taxon>
        <taxon>Prevotellaceae</taxon>
        <taxon>Prevotella</taxon>
    </lineage>
</organism>
<feature type="compositionally biased region" description="Basic and acidic residues" evidence="1">
    <location>
        <begin position="1"/>
        <end position="36"/>
    </location>
</feature>
<comment type="caution">
    <text evidence="2">The sequence shown here is derived from an EMBL/GenBank/DDBJ whole genome shotgun (WGS) entry which is preliminary data.</text>
</comment>
<name>F0F5X6_9BACT</name>
<evidence type="ECO:0000313" key="3">
    <source>
        <dbReference type="Proteomes" id="UP000005697"/>
    </source>
</evidence>
<dbReference type="Proteomes" id="UP000005697">
    <property type="component" value="Unassembled WGS sequence"/>
</dbReference>
<feature type="region of interest" description="Disordered" evidence="1">
    <location>
        <begin position="1"/>
        <end position="37"/>
    </location>
</feature>
<dbReference type="OrthoDB" id="9865485at2"/>
<dbReference type="EMBL" id="AEWX01000014">
    <property type="protein sequence ID" value="EGC20513.1"/>
    <property type="molecule type" value="Genomic_DNA"/>
</dbReference>
<reference evidence="2 3" key="1">
    <citation type="submission" date="2011-01" db="EMBL/GenBank/DDBJ databases">
        <authorList>
            <person name="Muzny D."/>
            <person name="Qin X."/>
            <person name="Deng J."/>
            <person name="Jiang H."/>
            <person name="Liu Y."/>
            <person name="Qu J."/>
            <person name="Song X.-Z."/>
            <person name="Zhang L."/>
            <person name="Thornton R."/>
            <person name="Coyle M."/>
            <person name="Francisco L."/>
            <person name="Jackson L."/>
            <person name="Javaid M."/>
            <person name="Korchina V."/>
            <person name="Kovar C."/>
            <person name="Mata R."/>
            <person name="Mathew T."/>
            <person name="Ngo R."/>
            <person name="Nguyen L."/>
            <person name="Nguyen N."/>
            <person name="Okwuonu G."/>
            <person name="Ongeri F."/>
            <person name="Pham C."/>
            <person name="Simmons D."/>
            <person name="Wilczek-Boney K."/>
            <person name="Hale W."/>
            <person name="Jakkamsetti A."/>
            <person name="Pham P."/>
            <person name="Ruth R."/>
            <person name="San Lucas F."/>
            <person name="Warren J."/>
            <person name="Zhang J."/>
            <person name="Zhao Z."/>
            <person name="Zhou C."/>
            <person name="Zhu D."/>
            <person name="Lee S."/>
            <person name="Bess C."/>
            <person name="Blankenburg K."/>
            <person name="Forbes L."/>
            <person name="Fu Q."/>
            <person name="Gubbala S."/>
            <person name="Hirani K."/>
            <person name="Jayaseelan J.C."/>
            <person name="Lara F."/>
            <person name="Munidasa M."/>
            <person name="Palculict T."/>
            <person name="Patil S."/>
            <person name="Pu L.-L."/>
            <person name="Saada N."/>
            <person name="Tang L."/>
            <person name="Weissenberger G."/>
            <person name="Zhu Y."/>
            <person name="Hemphill L."/>
            <person name="Shang Y."/>
            <person name="Youmans B."/>
            <person name="Ayvaz T."/>
            <person name="Ross M."/>
            <person name="Santibanez J."/>
            <person name="Aqrawi P."/>
            <person name="Gross S."/>
            <person name="Joshi V."/>
            <person name="Fowler G."/>
            <person name="Nazareth L."/>
            <person name="Reid J."/>
            <person name="Worley K."/>
            <person name="Petrosino J."/>
            <person name="Highlander S."/>
            <person name="Gibbs R."/>
        </authorList>
    </citation>
    <scope>NUCLEOTIDE SEQUENCE [LARGE SCALE GENOMIC DNA]</scope>
    <source>
        <strain evidence="2 3">DSM 16608</strain>
    </source>
</reference>
<dbReference type="AlphaFoldDB" id="F0F5X6"/>
<accession>F0F5X6</accession>
<evidence type="ECO:0000256" key="1">
    <source>
        <dbReference type="SAM" id="MobiDB-lite"/>
    </source>
</evidence>
<protein>
    <submittedName>
        <fullName evidence="2">Uncharacterized protein</fullName>
    </submittedName>
</protein>
<dbReference type="HOGENOM" id="CLU_2827567_0_0_10"/>
<gene>
    <name evidence="2" type="ORF">HMPREF9141_0992</name>
</gene>
<keyword evidence="3" id="KW-1185">Reference proteome</keyword>
<sequence>MILEEDKRTLCDKPGRQGGKKRDFVLPADNKQRERQSASMLPRLIGYVRSVKTAVSVQQSSFPNIA</sequence>
<proteinExistence type="predicted"/>
<evidence type="ECO:0000313" key="2">
    <source>
        <dbReference type="EMBL" id="EGC20513.1"/>
    </source>
</evidence>